<keyword evidence="3" id="KW-1185">Reference proteome</keyword>
<name>A0A9Q3FAS2_9BASI</name>
<gene>
    <name evidence="2" type="ORF">O181_075294</name>
</gene>
<accession>A0A9Q3FAS2</accession>
<evidence type="ECO:0000313" key="3">
    <source>
        <dbReference type="Proteomes" id="UP000765509"/>
    </source>
</evidence>
<dbReference type="Proteomes" id="UP000765509">
    <property type="component" value="Unassembled WGS sequence"/>
</dbReference>
<feature type="region of interest" description="Disordered" evidence="1">
    <location>
        <begin position="92"/>
        <end position="115"/>
    </location>
</feature>
<dbReference type="EMBL" id="AVOT02040380">
    <property type="protein sequence ID" value="MBW0535579.1"/>
    <property type="molecule type" value="Genomic_DNA"/>
</dbReference>
<reference evidence="2" key="1">
    <citation type="submission" date="2021-03" db="EMBL/GenBank/DDBJ databases">
        <title>Draft genome sequence of rust myrtle Austropuccinia psidii MF-1, a brazilian biotype.</title>
        <authorList>
            <person name="Quecine M.C."/>
            <person name="Pachon D.M.R."/>
            <person name="Bonatelli M.L."/>
            <person name="Correr F.H."/>
            <person name="Franceschini L.M."/>
            <person name="Leite T.F."/>
            <person name="Margarido G.R.A."/>
            <person name="Almeida C.A."/>
            <person name="Ferrarezi J.A."/>
            <person name="Labate C.A."/>
        </authorList>
    </citation>
    <scope>NUCLEOTIDE SEQUENCE</scope>
    <source>
        <strain evidence="2">MF-1</strain>
    </source>
</reference>
<evidence type="ECO:0000256" key="1">
    <source>
        <dbReference type="SAM" id="MobiDB-lite"/>
    </source>
</evidence>
<organism evidence="2 3">
    <name type="scientific">Austropuccinia psidii MF-1</name>
    <dbReference type="NCBI Taxonomy" id="1389203"/>
    <lineage>
        <taxon>Eukaryota</taxon>
        <taxon>Fungi</taxon>
        <taxon>Dikarya</taxon>
        <taxon>Basidiomycota</taxon>
        <taxon>Pucciniomycotina</taxon>
        <taxon>Pucciniomycetes</taxon>
        <taxon>Pucciniales</taxon>
        <taxon>Sphaerophragmiaceae</taxon>
        <taxon>Austropuccinia</taxon>
    </lineage>
</organism>
<evidence type="ECO:0000313" key="2">
    <source>
        <dbReference type="EMBL" id="MBW0535579.1"/>
    </source>
</evidence>
<proteinExistence type="predicted"/>
<dbReference type="AlphaFoldDB" id="A0A9Q3FAS2"/>
<protein>
    <submittedName>
        <fullName evidence="2">Uncharacterized protein</fullName>
    </submittedName>
</protein>
<comment type="caution">
    <text evidence="2">The sequence shown here is derived from an EMBL/GenBank/DDBJ whole genome shotgun (WGS) entry which is preliminary data.</text>
</comment>
<sequence length="115" mass="13318">MDPKLTNYAIIKLMILFYHQKELTTPQETSVDIYKASQKAYNNAFQHKEYQILADLLKNCMNSYLTEKTSGPSQHLQVTQWMASIGVKEKPDAFNSNMEGKTTLHHPRKCQEQPK</sequence>